<evidence type="ECO:0000256" key="2">
    <source>
        <dbReference type="SAM" id="SignalP"/>
    </source>
</evidence>
<feature type="chain" id="PRO_5020601268" description="Lipoprotein" evidence="2">
    <location>
        <begin position="21"/>
        <end position="175"/>
    </location>
</feature>
<gene>
    <name evidence="3" type="ORF">FAZ69_23760</name>
</gene>
<feature type="signal peptide" evidence="2">
    <location>
        <begin position="1"/>
        <end position="20"/>
    </location>
</feature>
<accession>A0A4U1HWZ5</accession>
<evidence type="ECO:0000256" key="1">
    <source>
        <dbReference type="SAM" id="MobiDB-lite"/>
    </source>
</evidence>
<dbReference type="AlphaFoldDB" id="A0A4U1HWZ5"/>
<reference evidence="3 4" key="1">
    <citation type="submission" date="2019-04" db="EMBL/GenBank/DDBJ databases">
        <title>Trinickia sp. 7GSK02, isolated from subtropical forest soil.</title>
        <authorList>
            <person name="Gao Z.-H."/>
            <person name="Qiu L.-H."/>
        </authorList>
    </citation>
    <scope>NUCLEOTIDE SEQUENCE [LARGE SCALE GENOMIC DNA]</scope>
    <source>
        <strain evidence="3 4">7GSK02</strain>
    </source>
</reference>
<sequence>MKRVLLIMLLPAWLVGCSSSGEISPDTMQTATEPLTCQVPSECAQWWTRAREWVARHANYAMQASTDSLIQTAGPAGGSRALAYQITLTLNHDGTATIGFAAHCDSAFGCNPNPWQAGADFKLYVRSGSAAPARAPAAPGSFAPPRLRTGISQQSAAPRPSLSVPSPDRRPCAAS</sequence>
<organism evidence="3 4">
    <name type="scientific">Trinickia terrae</name>
    <dbReference type="NCBI Taxonomy" id="2571161"/>
    <lineage>
        <taxon>Bacteria</taxon>
        <taxon>Pseudomonadati</taxon>
        <taxon>Pseudomonadota</taxon>
        <taxon>Betaproteobacteria</taxon>
        <taxon>Burkholderiales</taxon>
        <taxon>Burkholderiaceae</taxon>
        <taxon>Trinickia</taxon>
    </lineage>
</organism>
<evidence type="ECO:0000313" key="4">
    <source>
        <dbReference type="Proteomes" id="UP000305539"/>
    </source>
</evidence>
<evidence type="ECO:0000313" key="3">
    <source>
        <dbReference type="EMBL" id="TKC83506.1"/>
    </source>
</evidence>
<keyword evidence="2" id="KW-0732">Signal</keyword>
<dbReference type="PROSITE" id="PS51257">
    <property type="entry name" value="PROKAR_LIPOPROTEIN"/>
    <property type="match status" value="1"/>
</dbReference>
<feature type="compositionally biased region" description="Low complexity" evidence="1">
    <location>
        <begin position="133"/>
        <end position="146"/>
    </location>
</feature>
<dbReference type="RefSeq" id="WP_136897548.1">
    <property type="nucleotide sequence ID" value="NZ_SWJE01000014.1"/>
</dbReference>
<feature type="region of interest" description="Disordered" evidence="1">
    <location>
        <begin position="133"/>
        <end position="175"/>
    </location>
</feature>
<evidence type="ECO:0008006" key="5">
    <source>
        <dbReference type="Google" id="ProtNLM"/>
    </source>
</evidence>
<dbReference type="EMBL" id="SWJE01000014">
    <property type="protein sequence ID" value="TKC83506.1"/>
    <property type="molecule type" value="Genomic_DNA"/>
</dbReference>
<proteinExistence type="predicted"/>
<keyword evidence="4" id="KW-1185">Reference proteome</keyword>
<dbReference type="Proteomes" id="UP000305539">
    <property type="component" value="Unassembled WGS sequence"/>
</dbReference>
<comment type="caution">
    <text evidence="3">The sequence shown here is derived from an EMBL/GenBank/DDBJ whole genome shotgun (WGS) entry which is preliminary data.</text>
</comment>
<protein>
    <recommendedName>
        <fullName evidence="5">Lipoprotein</fullName>
    </recommendedName>
</protein>
<name>A0A4U1HWZ5_9BURK</name>
<dbReference type="OrthoDB" id="9108475at2"/>